<gene>
    <name evidence="2" type="ORF">CAter282_0078</name>
</gene>
<evidence type="ECO:0000313" key="3">
    <source>
        <dbReference type="Proteomes" id="UP000071778"/>
    </source>
</evidence>
<accession>A0A127QE58</accession>
<organism evidence="2 3">
    <name type="scientific">Collimonas arenae</name>
    <dbReference type="NCBI Taxonomy" id="279058"/>
    <lineage>
        <taxon>Bacteria</taxon>
        <taxon>Pseudomonadati</taxon>
        <taxon>Pseudomonadota</taxon>
        <taxon>Betaproteobacteria</taxon>
        <taxon>Burkholderiales</taxon>
        <taxon>Oxalobacteraceae</taxon>
        <taxon>Collimonas</taxon>
    </lineage>
</organism>
<protein>
    <submittedName>
        <fullName evidence="2">Uncharacterized protein</fullName>
    </submittedName>
</protein>
<sequence>MTAMFADSADEIARHDGDETINRQQCHQQHAADFLPSELLHLN</sequence>
<dbReference type="AlphaFoldDB" id="A0A127QE58"/>
<dbReference type="PATRIC" id="fig|279058.18.peg.78"/>
<feature type="compositionally biased region" description="Basic and acidic residues" evidence="1">
    <location>
        <begin position="11"/>
        <end position="21"/>
    </location>
</feature>
<reference evidence="2 3" key="1">
    <citation type="submission" date="2015-11" db="EMBL/GenBank/DDBJ databases">
        <title>Exploring the genomic traits of fungus-feeding bacterial genus Collimonas.</title>
        <authorList>
            <person name="Song C."/>
            <person name="Schmidt R."/>
            <person name="de Jager V."/>
            <person name="Krzyzanowska D."/>
            <person name="Jongedijk E."/>
            <person name="Cankar K."/>
            <person name="Beekwilder J."/>
            <person name="van Veen A."/>
            <person name="de Boer W."/>
            <person name="van Veen J.A."/>
            <person name="Garbeva P."/>
        </authorList>
    </citation>
    <scope>NUCLEOTIDE SEQUENCE [LARGE SCALE GENOMIC DNA]</scope>
    <source>
        <strain evidence="2 3">Ter282</strain>
    </source>
</reference>
<dbReference type="EMBL" id="CP013235">
    <property type="protein sequence ID" value="AMP07902.1"/>
    <property type="molecule type" value="Genomic_DNA"/>
</dbReference>
<evidence type="ECO:0000313" key="2">
    <source>
        <dbReference type="EMBL" id="AMP07902.1"/>
    </source>
</evidence>
<dbReference type="Proteomes" id="UP000071778">
    <property type="component" value="Chromosome"/>
</dbReference>
<evidence type="ECO:0000256" key="1">
    <source>
        <dbReference type="SAM" id="MobiDB-lite"/>
    </source>
</evidence>
<proteinExistence type="predicted"/>
<name>A0A127QE58_9BURK</name>
<feature type="region of interest" description="Disordered" evidence="1">
    <location>
        <begin position="1"/>
        <end position="27"/>
    </location>
</feature>
<keyword evidence="3" id="KW-1185">Reference proteome</keyword>